<protein>
    <recommendedName>
        <fullName evidence="7">tRNA/rRNA methyltransferase SpoU type domain-containing protein</fullName>
    </recommendedName>
</protein>
<comment type="caution">
    <text evidence="8">The sequence shown here is derived from an EMBL/GenBank/DDBJ whole genome shotgun (WGS) entry which is preliminary data.</text>
</comment>
<feature type="non-terminal residue" evidence="8">
    <location>
        <position position="295"/>
    </location>
</feature>
<keyword evidence="5" id="KW-0819">tRNA processing</keyword>
<keyword evidence="6" id="KW-0694">RNA-binding</keyword>
<dbReference type="InterPro" id="IPR029026">
    <property type="entry name" value="tRNA_m1G_MTases_N"/>
</dbReference>
<dbReference type="InterPro" id="IPR033671">
    <property type="entry name" value="TrmH"/>
</dbReference>
<proteinExistence type="inferred from homology"/>
<accession>A0A8S1JAZ1</accession>
<dbReference type="GO" id="GO:0000049">
    <property type="term" value="F:tRNA binding"/>
    <property type="evidence" value="ECO:0007669"/>
    <property type="project" value="UniProtKB-KW"/>
</dbReference>
<evidence type="ECO:0000313" key="9">
    <source>
        <dbReference type="Proteomes" id="UP000708148"/>
    </source>
</evidence>
<evidence type="ECO:0000256" key="2">
    <source>
        <dbReference type="ARBA" id="ARBA00022603"/>
    </source>
</evidence>
<dbReference type="AlphaFoldDB" id="A0A8S1JAZ1"/>
<dbReference type="InterPro" id="IPR029028">
    <property type="entry name" value="Alpha/beta_knot_MTases"/>
</dbReference>
<dbReference type="InterPro" id="IPR001537">
    <property type="entry name" value="SpoU_MeTrfase"/>
</dbReference>
<feature type="domain" description="tRNA/rRNA methyltransferase SpoU type" evidence="7">
    <location>
        <begin position="99"/>
        <end position="236"/>
    </location>
</feature>
<evidence type="ECO:0000256" key="1">
    <source>
        <dbReference type="ARBA" id="ARBA00022555"/>
    </source>
</evidence>
<keyword evidence="3" id="KW-0808">Transferase</keyword>
<sequence>VASGPPAPMAATCRLTPAARVLPFGVLRAACRQLRADLGAVSGVHSAAAPFPYQETFEFGEFQADSATVIALLTPYISRQRRAAVDKVVSERTFSVVPIVEGLVDTGNLSAVLRSADALGYGAVHCIRNSNKKPKYSQRCSAGADKWLELVEWDRTEDCLADMKENGYHIVVTSLAPGASLVQDVDWTRPTAVVLGNELQGVSDAAMEMADSCAVIPMVGFVESFNISVAAALTLYEAKSSRICKLGFHGDLSEEQQQILKAVLYLRCREDAGRYVKELLSRMERSNENENGAAS</sequence>
<keyword evidence="1" id="KW-0820">tRNA-binding</keyword>
<dbReference type="CDD" id="cd18092">
    <property type="entry name" value="SpoU-like_TrmH"/>
    <property type="match status" value="1"/>
</dbReference>
<dbReference type="HAMAP" id="MF_02060">
    <property type="entry name" value="tRNA_methyltr_TrmH"/>
    <property type="match status" value="1"/>
</dbReference>
<dbReference type="SUPFAM" id="SSF75217">
    <property type="entry name" value="alpha/beta knot"/>
    <property type="match status" value="1"/>
</dbReference>
<evidence type="ECO:0000313" key="8">
    <source>
        <dbReference type="EMBL" id="CAD7704933.1"/>
    </source>
</evidence>
<keyword evidence="9" id="KW-1185">Reference proteome</keyword>
<dbReference type="PANTHER" id="PTHR43453">
    <property type="entry name" value="RRNA METHYLASE-LIKE"/>
    <property type="match status" value="1"/>
</dbReference>
<evidence type="ECO:0000259" key="7">
    <source>
        <dbReference type="Pfam" id="PF00588"/>
    </source>
</evidence>
<evidence type="ECO:0000256" key="6">
    <source>
        <dbReference type="ARBA" id="ARBA00022884"/>
    </source>
</evidence>
<dbReference type="GO" id="GO:0008173">
    <property type="term" value="F:RNA methyltransferase activity"/>
    <property type="evidence" value="ECO:0007669"/>
    <property type="project" value="InterPro"/>
</dbReference>
<dbReference type="GO" id="GO:0002938">
    <property type="term" value="P:tRNA guanine ribose methylation"/>
    <property type="evidence" value="ECO:0007669"/>
    <property type="project" value="TreeGrafter"/>
</dbReference>
<gene>
    <name evidence="8" type="ORF">OSTQU699_LOCUS10288</name>
</gene>
<dbReference type="Pfam" id="PF00588">
    <property type="entry name" value="SpoU_methylase"/>
    <property type="match status" value="1"/>
</dbReference>
<evidence type="ECO:0000256" key="4">
    <source>
        <dbReference type="ARBA" id="ARBA00022691"/>
    </source>
</evidence>
<dbReference type="EMBL" id="CAJHUC010002975">
    <property type="protein sequence ID" value="CAD7704933.1"/>
    <property type="molecule type" value="Genomic_DNA"/>
</dbReference>
<name>A0A8S1JAZ1_9CHLO</name>
<dbReference type="PANTHER" id="PTHR43453:SF1">
    <property type="entry name" value="TRNA_RRNA METHYLTRANSFERASE SPOU TYPE DOMAIN-CONTAINING PROTEIN"/>
    <property type="match status" value="1"/>
</dbReference>
<keyword evidence="2" id="KW-0489">Methyltransferase</keyword>
<organism evidence="8 9">
    <name type="scientific">Ostreobium quekettii</name>
    <dbReference type="NCBI Taxonomy" id="121088"/>
    <lineage>
        <taxon>Eukaryota</taxon>
        <taxon>Viridiplantae</taxon>
        <taxon>Chlorophyta</taxon>
        <taxon>core chlorophytes</taxon>
        <taxon>Ulvophyceae</taxon>
        <taxon>TCBD clade</taxon>
        <taxon>Bryopsidales</taxon>
        <taxon>Ostreobineae</taxon>
        <taxon>Ostreobiaceae</taxon>
        <taxon>Ostreobium</taxon>
    </lineage>
</organism>
<evidence type="ECO:0000256" key="3">
    <source>
        <dbReference type="ARBA" id="ARBA00022679"/>
    </source>
</evidence>
<dbReference type="Proteomes" id="UP000708148">
    <property type="component" value="Unassembled WGS sequence"/>
</dbReference>
<dbReference type="OrthoDB" id="241340at2759"/>
<dbReference type="Gene3D" id="3.40.1280.10">
    <property type="match status" value="1"/>
</dbReference>
<evidence type="ECO:0000256" key="5">
    <source>
        <dbReference type="ARBA" id="ARBA00022694"/>
    </source>
</evidence>
<keyword evidence="4" id="KW-0949">S-adenosyl-L-methionine</keyword>
<reference evidence="8" key="1">
    <citation type="submission" date="2020-12" db="EMBL/GenBank/DDBJ databases">
        <authorList>
            <person name="Iha C."/>
        </authorList>
    </citation>
    <scope>NUCLEOTIDE SEQUENCE</scope>
</reference>